<evidence type="ECO:0000256" key="2">
    <source>
        <dbReference type="ARBA" id="ARBA00004477"/>
    </source>
</evidence>
<dbReference type="GO" id="GO:0005506">
    <property type="term" value="F:iron ion binding"/>
    <property type="evidence" value="ECO:0007669"/>
    <property type="project" value="InterPro"/>
</dbReference>
<dbReference type="InterPro" id="IPR014430">
    <property type="entry name" value="Scs7"/>
</dbReference>
<evidence type="ECO:0000256" key="3">
    <source>
        <dbReference type="ARBA" id="ARBA00022516"/>
    </source>
</evidence>
<dbReference type="RefSeq" id="WP_087998867.1">
    <property type="nucleotide sequence ID" value="NZ_BMHB01000001.1"/>
</dbReference>
<evidence type="ECO:0000256" key="4">
    <source>
        <dbReference type="ARBA" id="ARBA00022692"/>
    </source>
</evidence>
<evidence type="ECO:0000256" key="6">
    <source>
        <dbReference type="ARBA" id="ARBA00022824"/>
    </source>
</evidence>
<evidence type="ECO:0000256" key="7">
    <source>
        <dbReference type="ARBA" id="ARBA00022832"/>
    </source>
</evidence>
<evidence type="ECO:0000256" key="9">
    <source>
        <dbReference type="ARBA" id="ARBA00022989"/>
    </source>
</evidence>
<evidence type="ECO:0000259" key="15">
    <source>
        <dbReference type="Pfam" id="PF04116"/>
    </source>
</evidence>
<comment type="subcellular location">
    <subcellularLocation>
        <location evidence="2">Endoplasmic reticulum membrane</location>
        <topology evidence="2">Multi-pass membrane protein</topology>
    </subcellularLocation>
</comment>
<dbReference type="EMBL" id="BMHB01000001">
    <property type="protein sequence ID" value="GGI11072.1"/>
    <property type="molecule type" value="Genomic_DNA"/>
</dbReference>
<keyword evidence="4 14" id="KW-0812">Transmembrane</keyword>
<keyword evidence="9 14" id="KW-1133">Transmembrane helix</keyword>
<dbReference type="InterPro" id="IPR006694">
    <property type="entry name" value="Fatty_acid_hydroxylase"/>
</dbReference>
<accession>A0A8J3ACV9</accession>
<dbReference type="Pfam" id="PF04116">
    <property type="entry name" value="FA_hydroxylase"/>
    <property type="match status" value="1"/>
</dbReference>
<feature type="transmembrane region" description="Helical" evidence="14">
    <location>
        <begin position="35"/>
        <end position="56"/>
    </location>
</feature>
<keyword evidence="10" id="KW-0560">Oxidoreductase</keyword>
<keyword evidence="12 14" id="KW-0472">Membrane</keyword>
<evidence type="ECO:0000256" key="12">
    <source>
        <dbReference type="ARBA" id="ARBA00023136"/>
    </source>
</evidence>
<dbReference type="GO" id="GO:0016020">
    <property type="term" value="C:membrane"/>
    <property type="evidence" value="ECO:0007669"/>
    <property type="project" value="InterPro"/>
</dbReference>
<keyword evidence="5" id="KW-0479">Metal-binding</keyword>
<dbReference type="GO" id="GO:0080132">
    <property type="term" value="F:fatty acid 2-hydroxylase activity"/>
    <property type="evidence" value="ECO:0007669"/>
    <property type="project" value="InterPro"/>
</dbReference>
<comment type="cofactor">
    <cofactor evidence="1">
        <name>Zn(2+)</name>
        <dbReference type="ChEBI" id="CHEBI:29105"/>
    </cofactor>
</comment>
<keyword evidence="3" id="KW-0444">Lipid biosynthesis</keyword>
<evidence type="ECO:0000313" key="16">
    <source>
        <dbReference type="EMBL" id="GGI11072.1"/>
    </source>
</evidence>
<name>A0A8J3ACV9_9BACI</name>
<dbReference type="PANTHER" id="PTHR12863">
    <property type="entry name" value="FATTY ACID HYDROXYLASE"/>
    <property type="match status" value="1"/>
</dbReference>
<keyword evidence="13" id="KW-0275">Fatty acid biosynthesis</keyword>
<dbReference type="AlphaFoldDB" id="A0A8J3ACV9"/>
<evidence type="ECO:0000313" key="17">
    <source>
        <dbReference type="Proteomes" id="UP000626244"/>
    </source>
</evidence>
<evidence type="ECO:0000256" key="13">
    <source>
        <dbReference type="ARBA" id="ARBA00023160"/>
    </source>
</evidence>
<evidence type="ECO:0000256" key="10">
    <source>
        <dbReference type="ARBA" id="ARBA00023002"/>
    </source>
</evidence>
<dbReference type="Proteomes" id="UP000626244">
    <property type="component" value="Unassembled WGS sequence"/>
</dbReference>
<keyword evidence="8" id="KW-0862">Zinc</keyword>
<evidence type="ECO:0000256" key="1">
    <source>
        <dbReference type="ARBA" id="ARBA00001947"/>
    </source>
</evidence>
<gene>
    <name evidence="16" type="ORF">GCM10007380_05990</name>
</gene>
<keyword evidence="11" id="KW-0443">Lipid metabolism</keyword>
<evidence type="ECO:0000256" key="11">
    <source>
        <dbReference type="ARBA" id="ARBA00023098"/>
    </source>
</evidence>
<dbReference type="GO" id="GO:0006633">
    <property type="term" value="P:fatty acid biosynthetic process"/>
    <property type="evidence" value="ECO:0007669"/>
    <property type="project" value="UniProtKB-KW"/>
</dbReference>
<dbReference type="OrthoDB" id="9784228at2"/>
<feature type="transmembrane region" description="Helical" evidence="14">
    <location>
        <begin position="92"/>
        <end position="114"/>
    </location>
</feature>
<evidence type="ECO:0000256" key="14">
    <source>
        <dbReference type="SAM" id="Phobius"/>
    </source>
</evidence>
<reference evidence="17" key="1">
    <citation type="journal article" date="2019" name="Int. J. Syst. Evol. Microbiol.">
        <title>The Global Catalogue of Microorganisms (GCM) 10K type strain sequencing project: providing services to taxonomists for standard genome sequencing and annotation.</title>
        <authorList>
            <consortium name="The Broad Institute Genomics Platform"/>
            <consortium name="The Broad Institute Genome Sequencing Center for Infectious Disease"/>
            <person name="Wu L."/>
            <person name="Ma J."/>
        </authorList>
    </citation>
    <scope>NUCLEOTIDE SEQUENCE [LARGE SCALE GENOMIC DNA]</scope>
    <source>
        <strain evidence="17">CGMCC 1.14993</strain>
    </source>
</reference>
<dbReference type="PANTHER" id="PTHR12863:SF1">
    <property type="entry name" value="FATTY ACID 2-HYDROXYLASE"/>
    <property type="match status" value="1"/>
</dbReference>
<evidence type="ECO:0000256" key="8">
    <source>
        <dbReference type="ARBA" id="ARBA00022833"/>
    </source>
</evidence>
<comment type="caution">
    <text evidence="16">The sequence shown here is derived from an EMBL/GenBank/DDBJ whole genome shotgun (WGS) entry which is preliminary data.</text>
</comment>
<proteinExistence type="predicted"/>
<feature type="transmembrane region" description="Helical" evidence="14">
    <location>
        <begin position="12"/>
        <end position="29"/>
    </location>
</feature>
<protein>
    <submittedName>
        <fullName evidence="16">Fatty acid hydroxylase</fullName>
    </submittedName>
</protein>
<sequence>MKSKGLYQDFFLHFDILVMGIIFAIGFIYSVGFHFSWAVLLIFIAGLVFFMFSEYVTHRFLFHLKVPKNQLFLKFLKRIHYDHHTYPEDLKLLFLPIWYSIPNLGALCIIFYLITQNLTLTSAFGAGLVLMLLVYEWKHYVAHRPIKPKTKLGRHIKKLHILHHFKNENYWYGVSTPIFDGLFGTLKDEKEVKTSATAKSLEERM</sequence>
<evidence type="ECO:0000256" key="5">
    <source>
        <dbReference type="ARBA" id="ARBA00022723"/>
    </source>
</evidence>
<keyword evidence="6" id="KW-0256">Endoplasmic reticulum</keyword>
<keyword evidence="7" id="KW-0276">Fatty acid metabolism</keyword>
<keyword evidence="17" id="KW-1185">Reference proteome</keyword>
<organism evidence="16 17">
    <name type="scientific">Gottfriedia solisilvae</name>
    <dbReference type="NCBI Taxonomy" id="1516104"/>
    <lineage>
        <taxon>Bacteria</taxon>
        <taxon>Bacillati</taxon>
        <taxon>Bacillota</taxon>
        <taxon>Bacilli</taxon>
        <taxon>Bacillales</taxon>
        <taxon>Bacillaceae</taxon>
        <taxon>Gottfriedia</taxon>
    </lineage>
</organism>
<feature type="domain" description="Fatty acid hydroxylase" evidence="15">
    <location>
        <begin position="43"/>
        <end position="185"/>
    </location>
</feature>